<accession>A0A6C0AD29</accession>
<reference evidence="1" key="1">
    <citation type="journal article" date="2020" name="Nature">
        <title>Giant virus diversity and host interactions through global metagenomics.</title>
        <authorList>
            <person name="Schulz F."/>
            <person name="Roux S."/>
            <person name="Paez-Espino D."/>
            <person name="Jungbluth S."/>
            <person name="Walsh D.A."/>
            <person name="Denef V.J."/>
            <person name="McMahon K.D."/>
            <person name="Konstantinidis K.T."/>
            <person name="Eloe-Fadrosh E.A."/>
            <person name="Kyrpides N.C."/>
            <person name="Woyke T."/>
        </authorList>
    </citation>
    <scope>NUCLEOTIDE SEQUENCE</scope>
    <source>
        <strain evidence="1">GVMAG-S-1021933-23</strain>
    </source>
</reference>
<dbReference type="AlphaFoldDB" id="A0A6C0AD29"/>
<dbReference type="EMBL" id="MN740593">
    <property type="protein sequence ID" value="QHS77618.1"/>
    <property type="molecule type" value="Genomic_DNA"/>
</dbReference>
<evidence type="ECO:0000313" key="1">
    <source>
        <dbReference type="EMBL" id="QHS77618.1"/>
    </source>
</evidence>
<organism evidence="1">
    <name type="scientific">viral metagenome</name>
    <dbReference type="NCBI Taxonomy" id="1070528"/>
    <lineage>
        <taxon>unclassified sequences</taxon>
        <taxon>metagenomes</taxon>
        <taxon>organismal metagenomes</taxon>
    </lineage>
</organism>
<proteinExistence type="predicted"/>
<sequence>MLQFFIHTQNNLYIIKYIIFYYSVSDKFVIQKININMN</sequence>
<name>A0A6C0AD29_9ZZZZ</name>
<protein>
    <submittedName>
        <fullName evidence="1">Uncharacterized protein</fullName>
    </submittedName>
</protein>